<comment type="caution">
    <text evidence="15">The sequence shown here is derived from an EMBL/GenBank/DDBJ whole genome shotgun (WGS) entry which is preliminary data.</text>
</comment>
<feature type="transmembrane region" description="Helical" evidence="13">
    <location>
        <begin position="7"/>
        <end position="26"/>
    </location>
</feature>
<evidence type="ECO:0000256" key="12">
    <source>
        <dbReference type="ARBA" id="ARBA00023136"/>
    </source>
</evidence>
<evidence type="ECO:0000256" key="1">
    <source>
        <dbReference type="ARBA" id="ARBA00000085"/>
    </source>
</evidence>
<dbReference type="InterPro" id="IPR003661">
    <property type="entry name" value="HisK_dim/P_dom"/>
</dbReference>
<dbReference type="InterPro" id="IPR036097">
    <property type="entry name" value="HisK_dim/P_sf"/>
</dbReference>
<dbReference type="InterPro" id="IPR038318">
    <property type="entry name" value="KdpD_sf"/>
</dbReference>
<evidence type="ECO:0000256" key="11">
    <source>
        <dbReference type="ARBA" id="ARBA00023012"/>
    </source>
</evidence>
<evidence type="ECO:0000313" key="16">
    <source>
        <dbReference type="Proteomes" id="UP001596422"/>
    </source>
</evidence>
<evidence type="ECO:0000256" key="8">
    <source>
        <dbReference type="ARBA" id="ARBA00022777"/>
    </source>
</evidence>
<gene>
    <name evidence="15" type="ORF">ACFQDL_25485</name>
</gene>
<evidence type="ECO:0000256" key="10">
    <source>
        <dbReference type="ARBA" id="ARBA00022989"/>
    </source>
</evidence>
<evidence type="ECO:0000256" key="4">
    <source>
        <dbReference type="ARBA" id="ARBA00022553"/>
    </source>
</evidence>
<evidence type="ECO:0000256" key="5">
    <source>
        <dbReference type="ARBA" id="ARBA00022679"/>
    </source>
</evidence>
<evidence type="ECO:0000256" key="13">
    <source>
        <dbReference type="SAM" id="Phobius"/>
    </source>
</evidence>
<dbReference type="InterPro" id="IPR004358">
    <property type="entry name" value="Sig_transdc_His_kin-like_C"/>
</dbReference>
<dbReference type="InterPro" id="IPR003594">
    <property type="entry name" value="HATPase_dom"/>
</dbReference>
<dbReference type="PANTHER" id="PTHR45569:SF1">
    <property type="entry name" value="SENSOR PROTEIN KDPD"/>
    <property type="match status" value="1"/>
</dbReference>
<dbReference type="EC" id="2.7.13.3" evidence="3"/>
<dbReference type="SUPFAM" id="SSF47384">
    <property type="entry name" value="Homodimeric domain of signal transducing histidine kinase"/>
    <property type="match status" value="1"/>
</dbReference>
<dbReference type="CDD" id="cd00082">
    <property type="entry name" value="HisKA"/>
    <property type="match status" value="1"/>
</dbReference>
<evidence type="ECO:0000259" key="14">
    <source>
        <dbReference type="PROSITE" id="PS50109"/>
    </source>
</evidence>
<dbReference type="PANTHER" id="PTHR45569">
    <property type="entry name" value="SENSOR PROTEIN KDPD"/>
    <property type="match status" value="1"/>
</dbReference>
<feature type="transmembrane region" description="Helical" evidence="13">
    <location>
        <begin position="85"/>
        <end position="103"/>
    </location>
</feature>
<keyword evidence="7" id="KW-0547">Nucleotide-binding</keyword>
<dbReference type="Gene3D" id="3.30.565.10">
    <property type="entry name" value="Histidine kinase-like ATPase, C-terminal domain"/>
    <property type="match status" value="1"/>
</dbReference>
<proteinExistence type="predicted"/>
<reference evidence="16" key="1">
    <citation type="journal article" date="2019" name="Int. J. Syst. Evol. Microbiol.">
        <title>The Global Catalogue of Microorganisms (GCM) 10K type strain sequencing project: providing services to taxonomists for standard genome sequencing and annotation.</title>
        <authorList>
            <consortium name="The Broad Institute Genomics Platform"/>
            <consortium name="The Broad Institute Genome Sequencing Center for Infectious Disease"/>
            <person name="Wu L."/>
            <person name="Ma J."/>
        </authorList>
    </citation>
    <scope>NUCLEOTIDE SEQUENCE [LARGE SCALE GENOMIC DNA]</scope>
    <source>
        <strain evidence="16">NBRC 111756</strain>
    </source>
</reference>
<evidence type="ECO:0000256" key="7">
    <source>
        <dbReference type="ARBA" id="ARBA00022741"/>
    </source>
</evidence>
<keyword evidence="9" id="KW-0067">ATP-binding</keyword>
<evidence type="ECO:0000256" key="2">
    <source>
        <dbReference type="ARBA" id="ARBA00004141"/>
    </source>
</evidence>
<accession>A0ABW2A6L3</accession>
<dbReference type="Pfam" id="PF13493">
    <property type="entry name" value="DUF4118"/>
    <property type="match status" value="1"/>
</dbReference>
<comment type="subcellular location">
    <subcellularLocation>
        <location evidence="2">Membrane</location>
        <topology evidence="2">Multi-pass membrane protein</topology>
    </subcellularLocation>
</comment>
<feature type="domain" description="Histidine kinase" evidence="14">
    <location>
        <begin position="271"/>
        <end position="487"/>
    </location>
</feature>
<name>A0ABW2A6L3_9GAMM</name>
<dbReference type="PROSITE" id="PS50109">
    <property type="entry name" value="HIS_KIN"/>
    <property type="match status" value="1"/>
</dbReference>
<keyword evidence="5" id="KW-0808">Transferase</keyword>
<dbReference type="Gene3D" id="1.10.287.130">
    <property type="match status" value="1"/>
</dbReference>
<dbReference type="Pfam" id="PF00512">
    <property type="entry name" value="HisKA"/>
    <property type="match status" value="1"/>
</dbReference>
<dbReference type="InterPro" id="IPR036890">
    <property type="entry name" value="HATPase_C_sf"/>
</dbReference>
<keyword evidence="11" id="KW-0902">Two-component regulatory system</keyword>
<dbReference type="CDD" id="cd00075">
    <property type="entry name" value="HATPase"/>
    <property type="match status" value="1"/>
</dbReference>
<dbReference type="EMBL" id="JBHSWE010000001">
    <property type="protein sequence ID" value="MFC6673065.1"/>
    <property type="molecule type" value="Genomic_DNA"/>
</dbReference>
<dbReference type="SMART" id="SM00388">
    <property type="entry name" value="HisKA"/>
    <property type="match status" value="1"/>
</dbReference>
<organism evidence="15 16">
    <name type="scientific">Marinobacterium aestuariivivens</name>
    <dbReference type="NCBI Taxonomy" id="1698799"/>
    <lineage>
        <taxon>Bacteria</taxon>
        <taxon>Pseudomonadati</taxon>
        <taxon>Pseudomonadota</taxon>
        <taxon>Gammaproteobacteria</taxon>
        <taxon>Oceanospirillales</taxon>
        <taxon>Oceanospirillaceae</taxon>
        <taxon>Marinobacterium</taxon>
    </lineage>
</organism>
<sequence length="502" mass="56169">MFGRDRLSLILPWLSPLLVTLLSWPLSPLLPNANLSLLYLAGVLLTAVTTRVRPALICAVLSFLTYNFFHTEPRFTLFMIHREDILTVSLLMLVALVTGHLAASRNEKIQALEASHRWNLHQMALAQQLALCVDGPQILRTLADRLQQDLQRPAHPFWMDEREGVLRPMQPLPRTFESPLPDVANAAMTGEDIALRRGGRRYQLYFRHDGACQGVILLEGEADLPPRLLERLDAFVQLTRLAWSRVQLAQTLQREILVKEREQLRSALLSSISHDLRTPLATMIGSVSSLIELADALDPAQKVELLHNTLSEARRLDGYIQKLLDMTKLGHGELKLERDWVGLDDILSVVIKRTRPLLHSVRLRLEVPPELPLLHVHPTLIEQALFNVVENALRYAPPDSEVLIRARTESRQMHIDVGDQGPGIPASAWLDIFDMFCSLSHGDQYPAGTGLGLAICQAILGAHGGEARVLSSRPGETLIRLSLPLPESTLADRSCDETHTDH</sequence>
<keyword evidence="4" id="KW-0597">Phosphoprotein</keyword>
<keyword evidence="10 13" id="KW-1133">Transmembrane helix</keyword>
<evidence type="ECO:0000256" key="9">
    <source>
        <dbReference type="ARBA" id="ARBA00022840"/>
    </source>
</evidence>
<evidence type="ECO:0000256" key="3">
    <source>
        <dbReference type="ARBA" id="ARBA00012438"/>
    </source>
</evidence>
<protein>
    <recommendedName>
        <fullName evidence="3">histidine kinase</fullName>
        <ecNumber evidence="3">2.7.13.3</ecNumber>
    </recommendedName>
</protein>
<keyword evidence="8" id="KW-0418">Kinase</keyword>
<dbReference type="Proteomes" id="UP001596422">
    <property type="component" value="Unassembled WGS sequence"/>
</dbReference>
<feature type="transmembrane region" description="Helical" evidence="13">
    <location>
        <begin position="38"/>
        <end position="64"/>
    </location>
</feature>
<dbReference type="SMART" id="SM00387">
    <property type="entry name" value="HATPase_c"/>
    <property type="match status" value="1"/>
</dbReference>
<dbReference type="Gene3D" id="1.20.120.620">
    <property type="entry name" value="Backbone structure of the membrane domain of e. Coli histidine kinase receptor kdpd"/>
    <property type="match status" value="1"/>
</dbReference>
<dbReference type="PRINTS" id="PR00344">
    <property type="entry name" value="BCTRLSENSOR"/>
</dbReference>
<keyword evidence="6 13" id="KW-0812">Transmembrane</keyword>
<dbReference type="Pfam" id="PF02518">
    <property type="entry name" value="HATPase_c"/>
    <property type="match status" value="1"/>
</dbReference>
<dbReference type="InterPro" id="IPR005467">
    <property type="entry name" value="His_kinase_dom"/>
</dbReference>
<comment type="catalytic activity">
    <reaction evidence="1">
        <text>ATP + protein L-histidine = ADP + protein N-phospho-L-histidine.</text>
        <dbReference type="EC" id="2.7.13.3"/>
    </reaction>
</comment>
<evidence type="ECO:0000256" key="6">
    <source>
        <dbReference type="ARBA" id="ARBA00022692"/>
    </source>
</evidence>
<keyword evidence="12 13" id="KW-0472">Membrane</keyword>
<evidence type="ECO:0000313" key="15">
    <source>
        <dbReference type="EMBL" id="MFC6673065.1"/>
    </source>
</evidence>
<dbReference type="InterPro" id="IPR052023">
    <property type="entry name" value="Histidine_kinase_KdpD"/>
</dbReference>
<keyword evidence="16" id="KW-1185">Reference proteome</keyword>
<dbReference type="InterPro" id="IPR025201">
    <property type="entry name" value="KdpD_TM"/>
</dbReference>
<dbReference type="SUPFAM" id="SSF55874">
    <property type="entry name" value="ATPase domain of HSP90 chaperone/DNA topoisomerase II/histidine kinase"/>
    <property type="match status" value="1"/>
</dbReference>